<sequence length="296" mass="33303">MAAEDELRARIKRLEAIVAALLVSDYDAPPYVFEELFDLGPLFERDGLGRFLRYLAAVRPGYPREAYRSLDERLSNLAASTQQLQADAHAIFAVQSMGIDLDEVRIHRFLPVRVYVDREDPEAVAEVERAVNDTLDAFGLDVADEFPPQQGSWFKKWFARSKEIATSEEMKDVGRKMKRAAELHGMERMQAEINEIQANAIATLTDKAKEFDNAAFQCGTALVVVTTDDAGRKNTVGVTLTAAQAIALENNQQLLYSPGTLLRQLKKICDGDSDEERIVETPRQRRLRKRNSGNEQ</sequence>
<dbReference type="OrthoDB" id="9554345at2"/>
<evidence type="ECO:0000313" key="3">
    <source>
        <dbReference type="Proteomes" id="UP000315700"/>
    </source>
</evidence>
<name>A0A517SBV1_9PLAN</name>
<dbReference type="AlphaFoldDB" id="A0A517SBV1"/>
<dbReference type="RefSeq" id="WP_145028949.1">
    <property type="nucleotide sequence ID" value="NZ_CP036271.1"/>
</dbReference>
<proteinExistence type="predicted"/>
<keyword evidence="3" id="KW-1185">Reference proteome</keyword>
<protein>
    <submittedName>
        <fullName evidence="2">Uncharacterized protein</fullName>
    </submittedName>
</protein>
<feature type="region of interest" description="Disordered" evidence="1">
    <location>
        <begin position="276"/>
        <end position="296"/>
    </location>
</feature>
<dbReference type="Proteomes" id="UP000315700">
    <property type="component" value="Chromosome"/>
</dbReference>
<organism evidence="2 3">
    <name type="scientific">Caulifigura coniformis</name>
    <dbReference type="NCBI Taxonomy" id="2527983"/>
    <lineage>
        <taxon>Bacteria</taxon>
        <taxon>Pseudomonadati</taxon>
        <taxon>Planctomycetota</taxon>
        <taxon>Planctomycetia</taxon>
        <taxon>Planctomycetales</taxon>
        <taxon>Planctomycetaceae</taxon>
        <taxon>Caulifigura</taxon>
    </lineage>
</organism>
<dbReference type="EMBL" id="CP036271">
    <property type="protein sequence ID" value="QDT53609.1"/>
    <property type="molecule type" value="Genomic_DNA"/>
</dbReference>
<accession>A0A517SBV1</accession>
<feature type="compositionally biased region" description="Basic residues" evidence="1">
    <location>
        <begin position="284"/>
        <end position="296"/>
    </location>
</feature>
<gene>
    <name evidence="2" type="ORF">Pan44_16310</name>
</gene>
<dbReference type="KEGG" id="ccos:Pan44_16310"/>
<reference evidence="2 3" key="1">
    <citation type="submission" date="2019-02" db="EMBL/GenBank/DDBJ databases">
        <title>Deep-cultivation of Planctomycetes and their phenomic and genomic characterization uncovers novel biology.</title>
        <authorList>
            <person name="Wiegand S."/>
            <person name="Jogler M."/>
            <person name="Boedeker C."/>
            <person name="Pinto D."/>
            <person name="Vollmers J."/>
            <person name="Rivas-Marin E."/>
            <person name="Kohn T."/>
            <person name="Peeters S.H."/>
            <person name="Heuer A."/>
            <person name="Rast P."/>
            <person name="Oberbeckmann S."/>
            <person name="Bunk B."/>
            <person name="Jeske O."/>
            <person name="Meyerdierks A."/>
            <person name="Storesund J.E."/>
            <person name="Kallscheuer N."/>
            <person name="Luecker S."/>
            <person name="Lage O.M."/>
            <person name="Pohl T."/>
            <person name="Merkel B.J."/>
            <person name="Hornburger P."/>
            <person name="Mueller R.-W."/>
            <person name="Bruemmer F."/>
            <person name="Labrenz M."/>
            <person name="Spormann A.M."/>
            <person name="Op den Camp H."/>
            <person name="Overmann J."/>
            <person name="Amann R."/>
            <person name="Jetten M.S.M."/>
            <person name="Mascher T."/>
            <person name="Medema M.H."/>
            <person name="Devos D.P."/>
            <person name="Kaster A.-K."/>
            <person name="Ovreas L."/>
            <person name="Rohde M."/>
            <person name="Galperin M.Y."/>
            <person name="Jogler C."/>
        </authorList>
    </citation>
    <scope>NUCLEOTIDE SEQUENCE [LARGE SCALE GENOMIC DNA]</scope>
    <source>
        <strain evidence="2 3">Pan44</strain>
    </source>
</reference>
<dbReference type="InParanoid" id="A0A517SBV1"/>
<evidence type="ECO:0000256" key="1">
    <source>
        <dbReference type="SAM" id="MobiDB-lite"/>
    </source>
</evidence>
<evidence type="ECO:0000313" key="2">
    <source>
        <dbReference type="EMBL" id="QDT53609.1"/>
    </source>
</evidence>